<dbReference type="Pfam" id="PF25601">
    <property type="entry name" value="AAA_lid_14"/>
    <property type="match status" value="1"/>
</dbReference>
<dbReference type="RefSeq" id="WP_072828880.1">
    <property type="nucleotide sequence ID" value="NZ_FQXP01000003.1"/>
</dbReference>
<dbReference type="GO" id="GO:0005524">
    <property type="term" value="F:ATP binding"/>
    <property type="evidence" value="ECO:0007669"/>
    <property type="project" value="UniProtKB-KW"/>
</dbReference>
<dbReference type="SMART" id="SM00382">
    <property type="entry name" value="AAA"/>
    <property type="match status" value="1"/>
</dbReference>
<feature type="domain" description="Sigma-54 factor interaction" evidence="6">
    <location>
        <begin position="279"/>
        <end position="509"/>
    </location>
</feature>
<dbReference type="OrthoDB" id="9803970at2"/>
<proteinExistence type="predicted"/>
<dbReference type="InterPro" id="IPR025944">
    <property type="entry name" value="Sigma_54_int_dom_CS"/>
</dbReference>
<organism evidence="7 8">
    <name type="scientific">Clostridium collagenovorans DSM 3089</name>
    <dbReference type="NCBI Taxonomy" id="1121306"/>
    <lineage>
        <taxon>Bacteria</taxon>
        <taxon>Bacillati</taxon>
        <taxon>Bacillota</taxon>
        <taxon>Clostridia</taxon>
        <taxon>Eubacteriales</taxon>
        <taxon>Clostridiaceae</taxon>
        <taxon>Clostridium</taxon>
    </lineage>
</organism>
<dbReference type="Pfam" id="PF00158">
    <property type="entry name" value="Sigma54_activat"/>
    <property type="match status" value="1"/>
</dbReference>
<dbReference type="InterPro" id="IPR027417">
    <property type="entry name" value="P-loop_NTPase"/>
</dbReference>
<evidence type="ECO:0000256" key="4">
    <source>
        <dbReference type="ARBA" id="ARBA00023125"/>
    </source>
</evidence>
<dbReference type="InterPro" id="IPR029016">
    <property type="entry name" value="GAF-like_dom_sf"/>
</dbReference>
<dbReference type="CDD" id="cd00009">
    <property type="entry name" value="AAA"/>
    <property type="match status" value="1"/>
</dbReference>
<dbReference type="Gene3D" id="3.30.450.40">
    <property type="match status" value="1"/>
</dbReference>
<dbReference type="PROSITE" id="PS00675">
    <property type="entry name" value="SIGMA54_INTERACT_1"/>
    <property type="match status" value="1"/>
</dbReference>
<keyword evidence="1" id="KW-0547">Nucleotide-binding</keyword>
<dbReference type="Gene3D" id="3.30.450.20">
    <property type="entry name" value="PAS domain"/>
    <property type="match status" value="1"/>
</dbReference>
<protein>
    <submittedName>
        <fullName evidence="7">Transcriptional regulator containing PAS, AAA-type ATPase, and DNA-binding Fis domains</fullName>
    </submittedName>
</protein>
<dbReference type="Gene3D" id="1.10.8.60">
    <property type="match status" value="1"/>
</dbReference>
<dbReference type="InterPro" id="IPR002078">
    <property type="entry name" value="Sigma_54_int"/>
</dbReference>
<dbReference type="PANTHER" id="PTHR32071:SF57">
    <property type="entry name" value="C4-DICARBOXYLATE TRANSPORT TRANSCRIPTIONAL REGULATORY PROTEIN DCTD"/>
    <property type="match status" value="1"/>
</dbReference>
<dbReference type="PROSITE" id="PS00676">
    <property type="entry name" value="SIGMA54_INTERACT_2"/>
    <property type="match status" value="1"/>
</dbReference>
<evidence type="ECO:0000256" key="3">
    <source>
        <dbReference type="ARBA" id="ARBA00023015"/>
    </source>
</evidence>
<dbReference type="FunFam" id="3.40.50.300:FF:000006">
    <property type="entry name" value="DNA-binding transcriptional regulator NtrC"/>
    <property type="match status" value="1"/>
</dbReference>
<dbReference type="PROSITE" id="PS00688">
    <property type="entry name" value="SIGMA54_INTERACT_3"/>
    <property type="match status" value="1"/>
</dbReference>
<evidence type="ECO:0000259" key="6">
    <source>
        <dbReference type="PROSITE" id="PS50045"/>
    </source>
</evidence>
<dbReference type="InterPro" id="IPR003593">
    <property type="entry name" value="AAA+_ATPase"/>
</dbReference>
<keyword evidence="4 7" id="KW-0238">DNA-binding</keyword>
<dbReference type="AlphaFoldDB" id="A0A1M5SA09"/>
<dbReference type="Proteomes" id="UP000184526">
    <property type="component" value="Unassembled WGS sequence"/>
</dbReference>
<evidence type="ECO:0000256" key="1">
    <source>
        <dbReference type="ARBA" id="ARBA00022741"/>
    </source>
</evidence>
<dbReference type="PROSITE" id="PS50045">
    <property type="entry name" value="SIGMA54_INTERACT_4"/>
    <property type="match status" value="1"/>
</dbReference>
<name>A0A1M5SA09_9CLOT</name>
<dbReference type="PANTHER" id="PTHR32071">
    <property type="entry name" value="TRANSCRIPTIONAL REGULATORY PROTEIN"/>
    <property type="match status" value="1"/>
</dbReference>
<dbReference type="SUPFAM" id="SSF52540">
    <property type="entry name" value="P-loop containing nucleoside triphosphate hydrolases"/>
    <property type="match status" value="1"/>
</dbReference>
<accession>A0A1M5SA09</accession>
<keyword evidence="2" id="KW-0067">ATP-binding</keyword>
<dbReference type="GO" id="GO:0003677">
    <property type="term" value="F:DNA binding"/>
    <property type="evidence" value="ECO:0007669"/>
    <property type="project" value="UniProtKB-KW"/>
</dbReference>
<dbReference type="InterPro" id="IPR009057">
    <property type="entry name" value="Homeodomain-like_sf"/>
</dbReference>
<evidence type="ECO:0000256" key="5">
    <source>
        <dbReference type="ARBA" id="ARBA00023163"/>
    </source>
</evidence>
<evidence type="ECO:0000313" key="7">
    <source>
        <dbReference type="EMBL" id="SHH34733.1"/>
    </source>
</evidence>
<reference evidence="7 8" key="1">
    <citation type="submission" date="2016-11" db="EMBL/GenBank/DDBJ databases">
        <authorList>
            <person name="Jaros S."/>
            <person name="Januszkiewicz K."/>
            <person name="Wedrychowicz H."/>
        </authorList>
    </citation>
    <scope>NUCLEOTIDE SEQUENCE [LARGE SCALE GENOMIC DNA]</scope>
    <source>
        <strain evidence="7 8">DSM 3089</strain>
    </source>
</reference>
<evidence type="ECO:0000256" key="2">
    <source>
        <dbReference type="ARBA" id="ARBA00022840"/>
    </source>
</evidence>
<keyword evidence="5" id="KW-0804">Transcription</keyword>
<dbReference type="Gene3D" id="1.10.10.60">
    <property type="entry name" value="Homeodomain-like"/>
    <property type="match status" value="1"/>
</dbReference>
<dbReference type="GO" id="GO:0006355">
    <property type="term" value="P:regulation of DNA-templated transcription"/>
    <property type="evidence" value="ECO:0007669"/>
    <property type="project" value="InterPro"/>
</dbReference>
<dbReference type="SUPFAM" id="SSF46689">
    <property type="entry name" value="Homeodomain-like"/>
    <property type="match status" value="1"/>
</dbReference>
<keyword evidence="8" id="KW-1185">Reference proteome</keyword>
<dbReference type="EMBL" id="FQXP01000003">
    <property type="protein sequence ID" value="SHH34733.1"/>
    <property type="molecule type" value="Genomic_DNA"/>
</dbReference>
<dbReference type="STRING" id="1121306.SAMN02745196_00075"/>
<sequence>MSLDSIRDSVQEVAEAISEVLNVDVTIVDHELNRIAASGKYKRFIGTKIPAKCLFERVLSEKRPLCQLRDGKNNNIADENFACLQCAARSTCLELATVGYPILKDSEIIGIIGINILSEDKLNLVNENFKSTMAFLEKLSSLLVGDVIYKDIIKTLEIQHEENQHLIEGLSKGLLSIDDKGIIKYINKKAQKLLTGKISNKKYKYINEIIEEFDLQWILKGEKINNKSIRNDEILLKINPVVLKGRVVSAIIEISKKSDEVRDAYKLIGKSKVIRFQDILGQSASIQEVKELAKNISHSDSTVLLRGESGTGKELFARAIHFESLRADKPFVAINCAAIPENLLESEFFGYEGGAFTGSKREGQIGKFELASGGTIFLDEIGDLPIYLQPKILRVLQDRCFVRVGGREEVEVDVRIIAATNRNLEEMAEKGEFREDLYYRLNVIPIYLPSLNCREEDVLLITNVLINKFCTKYNIELKELCPEVKRIFKEYPWPGNIRELQNAIEYMINICTGSIIGKESLPLAMKRYIGEGNATPGKKKVEIEEVKADLSLKERVEDYERNLLKSLLCKHGNTAEGKNQIIKELKIDLSTLYRKLNKYDLQK</sequence>
<dbReference type="InterPro" id="IPR025943">
    <property type="entry name" value="Sigma_54_int_dom_ATP-bd_2"/>
</dbReference>
<evidence type="ECO:0000313" key="8">
    <source>
        <dbReference type="Proteomes" id="UP000184526"/>
    </source>
</evidence>
<gene>
    <name evidence="7" type="ORF">SAMN02745196_00075</name>
</gene>
<dbReference type="InterPro" id="IPR058031">
    <property type="entry name" value="AAA_lid_NorR"/>
</dbReference>
<keyword evidence="3" id="KW-0805">Transcription regulation</keyword>
<dbReference type="Gene3D" id="3.40.50.300">
    <property type="entry name" value="P-loop containing nucleotide triphosphate hydrolases"/>
    <property type="match status" value="1"/>
</dbReference>
<dbReference type="InterPro" id="IPR025662">
    <property type="entry name" value="Sigma_54_int_dom_ATP-bd_1"/>
</dbReference>